<evidence type="ECO:0000313" key="12">
    <source>
        <dbReference type="Proteomes" id="UP000821837"/>
    </source>
</evidence>
<dbReference type="InterPro" id="IPR022764">
    <property type="entry name" value="Peptidase_S54_rhomboid_dom"/>
</dbReference>
<evidence type="ECO:0000256" key="1">
    <source>
        <dbReference type="ARBA" id="ARBA00004141"/>
    </source>
</evidence>
<feature type="transmembrane region" description="Helical" evidence="9">
    <location>
        <begin position="681"/>
        <end position="697"/>
    </location>
</feature>
<evidence type="ECO:0000256" key="7">
    <source>
        <dbReference type="ARBA" id="ARBA00023136"/>
    </source>
</evidence>
<gene>
    <name evidence="11" type="ORF">HPB52_000005</name>
</gene>
<name>A0A9D4QBA0_RHISA</name>
<keyword evidence="4 9" id="KW-0812">Transmembrane</keyword>
<dbReference type="EMBL" id="JABSTV010001246">
    <property type="protein sequence ID" value="KAH7975290.1"/>
    <property type="molecule type" value="Genomic_DNA"/>
</dbReference>
<feature type="compositionally biased region" description="Polar residues" evidence="8">
    <location>
        <begin position="154"/>
        <end position="172"/>
    </location>
</feature>
<dbReference type="VEuPathDB" id="VectorBase:RSAN_052449"/>
<dbReference type="Gene3D" id="1.20.1540.10">
    <property type="entry name" value="Rhomboid-like"/>
    <property type="match status" value="2"/>
</dbReference>
<dbReference type="AlphaFoldDB" id="A0A9D4QBA0"/>
<evidence type="ECO:0000256" key="8">
    <source>
        <dbReference type="SAM" id="MobiDB-lite"/>
    </source>
</evidence>
<proteinExistence type="inferred from homology"/>
<dbReference type="PANTHER" id="PTHR43066:SF1">
    <property type="entry name" value="RHOMBOID PROTEIN 2"/>
    <property type="match status" value="1"/>
</dbReference>
<accession>A0A9D4QBA0</accession>
<evidence type="ECO:0000256" key="4">
    <source>
        <dbReference type="ARBA" id="ARBA00022692"/>
    </source>
</evidence>
<feature type="region of interest" description="Disordered" evidence="8">
    <location>
        <begin position="257"/>
        <end position="293"/>
    </location>
</feature>
<feature type="transmembrane region" description="Helical" evidence="9">
    <location>
        <begin position="501"/>
        <end position="527"/>
    </location>
</feature>
<sequence>MIPKEEITKEDQAERKGKQDAESSSVDAVSSNSAPEPHPSAGVHVSTTVATQPNTADAASQEQVGSGVSEVSIASVPLTSGSSLPRQQIFESAMPSSVLPGPLPNVVSEASQTLDPAPTLYRSLTLQYSPSRTQQNSTPELQFADSFAGLPSAGQETSATSPSQETQDPTSWSSFSLSNLLSSLNFTNRPVLRNAPQYNNFNSAENVVSTTFASIPKQGSGTLPSKLEDGEDPVLVESRTLLVPWSLSPRRLDRMIGSPQAIEDPPSSPVTTSPSPVLDFPESASPEVSQSGETFDEPRVPYFTLFVTMLQMRAHWNFLHKYYPERCASISTVVEEGLWERALFAAFHHKNVIHLLSNLTSFLVSGLVLEAALGSAYFGVVFAALVCLVGLVHTSLVLTIYEHTLEPHLAASCAHTFAGVTVAADILTRTHYGGSKIRYGSYEFEYTSLWVLLGELFVLYGVSADNLLPMASGLLVGGLLAKTRLGRCFVRAPSPARHVNLYVIPNAPVTFLLCVSIIVAHMCGPYLNHSHTAQPTLTFQDPVWQPPILPALYLPNIFQVQCVINYLWKVGRELEQDLGHLSFLRTVVGLLFGVNLMLDVVGWATRMHTIALRTDQPSPVAHSSCCGCGVVGVLMALAIVHHDRYNARRVPLALFSVPVPFWVEVMLSLAFFSWIMPAGSSVGHVIGVLLGLAVVNVKSEHFANCIPAVGSASARSSPRESTEAAPGALRSHLIGIRRYLFGC</sequence>
<dbReference type="Proteomes" id="UP000821837">
    <property type="component" value="Chromosome 10"/>
</dbReference>
<evidence type="ECO:0000256" key="5">
    <source>
        <dbReference type="ARBA" id="ARBA00022801"/>
    </source>
</evidence>
<evidence type="ECO:0000313" key="11">
    <source>
        <dbReference type="EMBL" id="KAH7975290.1"/>
    </source>
</evidence>
<keyword evidence="12" id="KW-1185">Reference proteome</keyword>
<evidence type="ECO:0000256" key="9">
    <source>
        <dbReference type="SAM" id="Phobius"/>
    </source>
</evidence>
<feature type="compositionally biased region" description="Polar residues" evidence="8">
    <location>
        <begin position="45"/>
        <end position="66"/>
    </location>
</feature>
<reference evidence="11" key="2">
    <citation type="submission" date="2021-09" db="EMBL/GenBank/DDBJ databases">
        <authorList>
            <person name="Jia N."/>
            <person name="Wang J."/>
            <person name="Shi W."/>
            <person name="Du L."/>
            <person name="Sun Y."/>
            <person name="Zhan W."/>
            <person name="Jiang J."/>
            <person name="Wang Q."/>
            <person name="Zhang B."/>
            <person name="Ji P."/>
            <person name="Sakyi L.B."/>
            <person name="Cui X."/>
            <person name="Yuan T."/>
            <person name="Jiang B."/>
            <person name="Yang W."/>
            <person name="Lam T.T.-Y."/>
            <person name="Chang Q."/>
            <person name="Ding S."/>
            <person name="Wang X."/>
            <person name="Zhu J."/>
            <person name="Ruan X."/>
            <person name="Zhao L."/>
            <person name="Wei J."/>
            <person name="Que T."/>
            <person name="Du C."/>
            <person name="Cheng J."/>
            <person name="Dai P."/>
            <person name="Han X."/>
            <person name="Huang E."/>
            <person name="Gao Y."/>
            <person name="Liu J."/>
            <person name="Shao H."/>
            <person name="Ye R."/>
            <person name="Li L."/>
            <person name="Wei W."/>
            <person name="Wang X."/>
            <person name="Wang C."/>
            <person name="Huo Q."/>
            <person name="Li W."/>
            <person name="Guo W."/>
            <person name="Chen H."/>
            <person name="Chen S."/>
            <person name="Zhou L."/>
            <person name="Zhou L."/>
            <person name="Ni X."/>
            <person name="Tian J."/>
            <person name="Zhou Y."/>
            <person name="Sheng Y."/>
            <person name="Liu T."/>
            <person name="Pan Y."/>
            <person name="Xia L."/>
            <person name="Li J."/>
            <person name="Zhao F."/>
            <person name="Cao W."/>
        </authorList>
    </citation>
    <scope>NUCLEOTIDE SEQUENCE</scope>
    <source>
        <strain evidence="11">Rsan-2018</strain>
        <tissue evidence="11">Larvae</tissue>
    </source>
</reference>
<keyword evidence="3" id="KW-0645">Protease</keyword>
<feature type="transmembrane region" description="Helical" evidence="9">
    <location>
        <begin position="352"/>
        <end position="369"/>
    </location>
</feature>
<feature type="transmembrane region" description="Helical" evidence="9">
    <location>
        <begin position="376"/>
        <end position="401"/>
    </location>
</feature>
<dbReference type="InterPro" id="IPR035952">
    <property type="entry name" value="Rhomboid-like_sf"/>
</dbReference>
<feature type="transmembrane region" description="Helical" evidence="9">
    <location>
        <begin position="580"/>
        <end position="600"/>
    </location>
</feature>
<feature type="region of interest" description="Disordered" evidence="8">
    <location>
        <begin position="1"/>
        <end position="70"/>
    </location>
</feature>
<feature type="compositionally biased region" description="Basic and acidic residues" evidence="8">
    <location>
        <begin position="1"/>
        <end position="21"/>
    </location>
</feature>
<comment type="subcellular location">
    <subcellularLocation>
        <location evidence="1">Membrane</location>
        <topology evidence="1">Multi-pass membrane protein</topology>
    </subcellularLocation>
</comment>
<dbReference type="VEuPathDB" id="VectorBase:RSAN_057238"/>
<comment type="caution">
    <text evidence="11">The sequence shown here is derived from an EMBL/GenBank/DDBJ whole genome shotgun (WGS) entry which is preliminary data.</text>
</comment>
<feature type="compositionally biased region" description="Low complexity" evidence="8">
    <location>
        <begin position="22"/>
        <end position="34"/>
    </location>
</feature>
<organism evidence="11 12">
    <name type="scientific">Rhipicephalus sanguineus</name>
    <name type="common">Brown dog tick</name>
    <name type="synonym">Ixodes sanguineus</name>
    <dbReference type="NCBI Taxonomy" id="34632"/>
    <lineage>
        <taxon>Eukaryota</taxon>
        <taxon>Metazoa</taxon>
        <taxon>Ecdysozoa</taxon>
        <taxon>Arthropoda</taxon>
        <taxon>Chelicerata</taxon>
        <taxon>Arachnida</taxon>
        <taxon>Acari</taxon>
        <taxon>Parasitiformes</taxon>
        <taxon>Ixodida</taxon>
        <taxon>Ixodoidea</taxon>
        <taxon>Ixodidae</taxon>
        <taxon>Rhipicephalinae</taxon>
        <taxon>Rhipicephalus</taxon>
        <taxon>Rhipicephalus</taxon>
    </lineage>
</organism>
<keyword evidence="7 9" id="KW-0472">Membrane</keyword>
<evidence type="ECO:0000256" key="2">
    <source>
        <dbReference type="ARBA" id="ARBA00009045"/>
    </source>
</evidence>
<feature type="transmembrane region" description="Helical" evidence="9">
    <location>
        <begin position="652"/>
        <end position="675"/>
    </location>
</feature>
<dbReference type="GO" id="GO:0004252">
    <property type="term" value="F:serine-type endopeptidase activity"/>
    <property type="evidence" value="ECO:0007669"/>
    <property type="project" value="InterPro"/>
</dbReference>
<feature type="domain" description="Peptidase S54 rhomboid" evidence="10">
    <location>
        <begin position="339"/>
        <end position="430"/>
    </location>
</feature>
<feature type="transmembrane region" description="Helical" evidence="9">
    <location>
        <begin position="457"/>
        <end position="480"/>
    </location>
</feature>
<feature type="transmembrane region" description="Helical" evidence="9">
    <location>
        <begin position="620"/>
        <end position="640"/>
    </location>
</feature>
<dbReference type="PANTHER" id="PTHR43066">
    <property type="entry name" value="RHOMBOID-RELATED PROTEIN"/>
    <property type="match status" value="1"/>
</dbReference>
<feature type="region of interest" description="Disordered" evidence="8">
    <location>
        <begin position="150"/>
        <end position="172"/>
    </location>
</feature>
<dbReference type="Pfam" id="PF01694">
    <property type="entry name" value="Rhomboid"/>
    <property type="match status" value="1"/>
</dbReference>
<feature type="transmembrane region" description="Helical" evidence="9">
    <location>
        <begin position="547"/>
        <end position="568"/>
    </location>
</feature>
<comment type="similarity">
    <text evidence="2">Belongs to the peptidase S54 family.</text>
</comment>
<evidence type="ECO:0000256" key="6">
    <source>
        <dbReference type="ARBA" id="ARBA00022989"/>
    </source>
</evidence>
<dbReference type="GO" id="GO:0006508">
    <property type="term" value="P:proteolysis"/>
    <property type="evidence" value="ECO:0007669"/>
    <property type="project" value="UniProtKB-KW"/>
</dbReference>
<reference evidence="11" key="1">
    <citation type="journal article" date="2020" name="Cell">
        <title>Large-Scale Comparative Analyses of Tick Genomes Elucidate Their Genetic Diversity and Vector Capacities.</title>
        <authorList>
            <consortium name="Tick Genome and Microbiome Consortium (TIGMIC)"/>
            <person name="Jia N."/>
            <person name="Wang J."/>
            <person name="Shi W."/>
            <person name="Du L."/>
            <person name="Sun Y."/>
            <person name="Zhan W."/>
            <person name="Jiang J.F."/>
            <person name="Wang Q."/>
            <person name="Zhang B."/>
            <person name="Ji P."/>
            <person name="Bell-Sakyi L."/>
            <person name="Cui X.M."/>
            <person name="Yuan T.T."/>
            <person name="Jiang B.G."/>
            <person name="Yang W.F."/>
            <person name="Lam T.T."/>
            <person name="Chang Q.C."/>
            <person name="Ding S.J."/>
            <person name="Wang X.J."/>
            <person name="Zhu J.G."/>
            <person name="Ruan X.D."/>
            <person name="Zhao L."/>
            <person name="Wei J.T."/>
            <person name="Ye R.Z."/>
            <person name="Que T.C."/>
            <person name="Du C.H."/>
            <person name="Zhou Y.H."/>
            <person name="Cheng J.X."/>
            <person name="Dai P.F."/>
            <person name="Guo W.B."/>
            <person name="Han X.H."/>
            <person name="Huang E.J."/>
            <person name="Li L.F."/>
            <person name="Wei W."/>
            <person name="Gao Y.C."/>
            <person name="Liu J.Z."/>
            <person name="Shao H.Z."/>
            <person name="Wang X."/>
            <person name="Wang C.C."/>
            <person name="Yang T.C."/>
            <person name="Huo Q.B."/>
            <person name="Li W."/>
            <person name="Chen H.Y."/>
            <person name="Chen S.E."/>
            <person name="Zhou L.G."/>
            <person name="Ni X.B."/>
            <person name="Tian J.H."/>
            <person name="Sheng Y."/>
            <person name="Liu T."/>
            <person name="Pan Y.S."/>
            <person name="Xia L.Y."/>
            <person name="Li J."/>
            <person name="Zhao F."/>
            <person name="Cao W.C."/>
        </authorList>
    </citation>
    <scope>NUCLEOTIDE SEQUENCE</scope>
    <source>
        <strain evidence="11">Rsan-2018</strain>
    </source>
</reference>
<dbReference type="GO" id="GO:0016020">
    <property type="term" value="C:membrane"/>
    <property type="evidence" value="ECO:0007669"/>
    <property type="project" value="UniProtKB-SubCell"/>
</dbReference>
<keyword evidence="5" id="KW-0378">Hydrolase</keyword>
<evidence type="ECO:0000259" key="10">
    <source>
        <dbReference type="Pfam" id="PF01694"/>
    </source>
</evidence>
<dbReference type="SUPFAM" id="SSF144091">
    <property type="entry name" value="Rhomboid-like"/>
    <property type="match status" value="2"/>
</dbReference>
<protein>
    <recommendedName>
        <fullName evidence="10">Peptidase S54 rhomboid domain-containing protein</fullName>
    </recommendedName>
</protein>
<keyword evidence="6 9" id="KW-1133">Transmembrane helix</keyword>
<evidence type="ECO:0000256" key="3">
    <source>
        <dbReference type="ARBA" id="ARBA00022670"/>
    </source>
</evidence>